<dbReference type="InterPro" id="IPR023210">
    <property type="entry name" value="NADP_OxRdtase_dom"/>
</dbReference>
<dbReference type="AlphaFoldDB" id="A0A2R5GR78"/>
<dbReference type="OrthoDB" id="416253at2759"/>
<dbReference type="InterPro" id="IPR003819">
    <property type="entry name" value="TauD/TfdA-like"/>
</dbReference>
<name>A0A2R5GR78_9STRA</name>
<comment type="caution">
    <text evidence="4">The sequence shown here is derived from an EMBL/GenBank/DDBJ whole genome shotgun (WGS) entry which is preliminary data.</text>
</comment>
<dbReference type="InterPro" id="IPR036812">
    <property type="entry name" value="NAD(P)_OxRdtase_dom_sf"/>
</dbReference>
<dbReference type="Gene3D" id="3.60.130.10">
    <property type="entry name" value="Clavaminate synthase-like"/>
    <property type="match status" value="1"/>
</dbReference>
<dbReference type="InParanoid" id="A0A2R5GR78"/>
<evidence type="ECO:0000313" key="5">
    <source>
        <dbReference type="Proteomes" id="UP000241890"/>
    </source>
</evidence>
<proteinExistence type="predicted"/>
<dbReference type="Pfam" id="PF00248">
    <property type="entry name" value="Aldo_ket_red"/>
    <property type="match status" value="1"/>
</dbReference>
<keyword evidence="5" id="KW-1185">Reference proteome</keyword>
<dbReference type="EMBL" id="BEYU01000154">
    <property type="protein sequence ID" value="GBG33350.1"/>
    <property type="molecule type" value="Genomic_DNA"/>
</dbReference>
<sequence length="711" mass="79223">MHDMAWCGGVVAWRGVAWHGMVWYGMVILGTFFSMEGSGFVEVTNDAAKMEDGKVFPLTLGPASEASKSKPAETVAAQRDLVRELARQHGAVLLRGFAIEKPEDFGEVVQSLDLENMPYVGGAAVRRNIVGDYVFTANESPPSEPIPFHHEMAQVSNPPDYVMFYCEVAPESGGETPLILSRKVWSFFEQKFPEAAHKVEELGVKYARVMPEEDDESSAIGRSWKNTFLVSNKAEAEAKMREMGHEWEWLPNGDLRNVTNIVPGVRGEPGSPGTKVFFNSIVAAFKGWVDSRNDPTKAVMYGDGTYIQSEALEAVADFMHRERVCVPWQKGDAIIVDNRVAMHSRNTYSSARRVLASVGRVPLAGTFASSKELEAKAVGTPVLDRLYNGAFMPRLGFGLWKLPKDVTAEIVLKAIKAGVRHLDCACDYGNEKEVGDGIRQAISEGIVTREDLFVVSKLWNTYHGDKVPAALTKTLKDLQLDYVDLYMIHFPIPQKFVPFEKRYPPEWFYDPDAENPRVELARIPIERTWRYMEAEVVSGRARAIGVCNFSVQLLRDMMAYAKFPPAVLQVELHPLNTQEHLVAYARSMDIKVMAFSPLGHASYVEIGMASDDDSVLQNEQVKAIADKHGSTVHQVVLRWALQRGTCAVFKSSNPDHIVSNLEAVALQLDDEEMRTISALNRNRRFNDPGVFCEAAFNTFVPIYDGSATSLK</sequence>
<dbReference type="GO" id="GO:0016616">
    <property type="term" value="F:oxidoreductase activity, acting on the CH-OH group of donors, NAD or NADP as acceptor"/>
    <property type="evidence" value="ECO:0007669"/>
    <property type="project" value="UniProtKB-ARBA"/>
</dbReference>
<dbReference type="PROSITE" id="PS00062">
    <property type="entry name" value="ALDOKETO_REDUCTASE_2"/>
    <property type="match status" value="1"/>
</dbReference>
<dbReference type="SUPFAM" id="SSF51197">
    <property type="entry name" value="Clavaminate synthase-like"/>
    <property type="match status" value="1"/>
</dbReference>
<organism evidence="4 5">
    <name type="scientific">Hondaea fermentalgiana</name>
    <dbReference type="NCBI Taxonomy" id="2315210"/>
    <lineage>
        <taxon>Eukaryota</taxon>
        <taxon>Sar</taxon>
        <taxon>Stramenopiles</taxon>
        <taxon>Bigyra</taxon>
        <taxon>Labyrinthulomycetes</taxon>
        <taxon>Thraustochytrida</taxon>
        <taxon>Thraustochytriidae</taxon>
        <taxon>Hondaea</taxon>
    </lineage>
</organism>
<dbReference type="InterPro" id="IPR018170">
    <property type="entry name" value="Aldo/ket_reductase_CS"/>
</dbReference>
<evidence type="ECO:0000259" key="2">
    <source>
        <dbReference type="Pfam" id="PF00248"/>
    </source>
</evidence>
<dbReference type="InterPro" id="IPR020471">
    <property type="entry name" value="AKR"/>
</dbReference>
<evidence type="ECO:0000259" key="3">
    <source>
        <dbReference type="Pfam" id="PF02668"/>
    </source>
</evidence>
<reference evidence="4 5" key="1">
    <citation type="submission" date="2017-12" db="EMBL/GenBank/DDBJ databases">
        <title>Sequencing, de novo assembly and annotation of complete genome of a new Thraustochytrid species, strain FCC1311.</title>
        <authorList>
            <person name="Sedici K."/>
            <person name="Godart F."/>
            <person name="Aiese Cigliano R."/>
            <person name="Sanseverino W."/>
            <person name="Barakat M."/>
            <person name="Ortet P."/>
            <person name="Marechal E."/>
            <person name="Cagnac O."/>
            <person name="Amato A."/>
        </authorList>
    </citation>
    <scope>NUCLEOTIDE SEQUENCE [LARGE SCALE GENOMIC DNA]</scope>
</reference>
<dbReference type="Gene3D" id="3.20.20.100">
    <property type="entry name" value="NADP-dependent oxidoreductase domain"/>
    <property type="match status" value="1"/>
</dbReference>
<dbReference type="SUPFAM" id="SSF51430">
    <property type="entry name" value="NAD(P)-linked oxidoreductase"/>
    <property type="match status" value="1"/>
</dbReference>
<feature type="domain" description="NADP-dependent oxidoreductase" evidence="2">
    <location>
        <begin position="394"/>
        <end position="680"/>
    </location>
</feature>
<accession>A0A2R5GR78</accession>
<dbReference type="InterPro" id="IPR042098">
    <property type="entry name" value="TauD-like_sf"/>
</dbReference>
<dbReference type="PANTHER" id="PTHR11732">
    <property type="entry name" value="ALDO/KETO REDUCTASE"/>
    <property type="match status" value="1"/>
</dbReference>
<gene>
    <name evidence="4" type="ORF">FCC1311_095732</name>
</gene>
<dbReference type="PRINTS" id="PR00069">
    <property type="entry name" value="ALDKETRDTASE"/>
</dbReference>
<feature type="domain" description="TauD/TfdA-like" evidence="3">
    <location>
        <begin position="57"/>
        <end position="355"/>
    </location>
</feature>
<keyword evidence="1" id="KW-0560">Oxidoreductase</keyword>
<dbReference type="Pfam" id="PF02668">
    <property type="entry name" value="TauD"/>
    <property type="match status" value="1"/>
</dbReference>
<evidence type="ECO:0000256" key="1">
    <source>
        <dbReference type="ARBA" id="ARBA00023002"/>
    </source>
</evidence>
<dbReference type="Proteomes" id="UP000241890">
    <property type="component" value="Unassembled WGS sequence"/>
</dbReference>
<evidence type="ECO:0000313" key="4">
    <source>
        <dbReference type="EMBL" id="GBG33350.1"/>
    </source>
</evidence>
<protein>
    <submittedName>
        <fullName evidence="4">NADPH-dependent aldose reductase GRE3</fullName>
    </submittedName>
</protein>
<dbReference type="FunFam" id="3.20.20.100:FF:000002">
    <property type="entry name" value="2,5-diketo-D-gluconic acid reductase A"/>
    <property type="match status" value="1"/>
</dbReference>